<evidence type="ECO:0000313" key="2">
    <source>
        <dbReference type="EnsemblPlants" id="KEH25490"/>
    </source>
</evidence>
<organism evidence="1 3">
    <name type="scientific">Medicago truncatula</name>
    <name type="common">Barrel medic</name>
    <name type="synonym">Medicago tribuloides</name>
    <dbReference type="NCBI Taxonomy" id="3880"/>
    <lineage>
        <taxon>Eukaryota</taxon>
        <taxon>Viridiplantae</taxon>
        <taxon>Streptophyta</taxon>
        <taxon>Embryophyta</taxon>
        <taxon>Tracheophyta</taxon>
        <taxon>Spermatophyta</taxon>
        <taxon>Magnoliopsida</taxon>
        <taxon>eudicotyledons</taxon>
        <taxon>Gunneridae</taxon>
        <taxon>Pentapetalae</taxon>
        <taxon>rosids</taxon>
        <taxon>fabids</taxon>
        <taxon>Fabales</taxon>
        <taxon>Fabaceae</taxon>
        <taxon>Papilionoideae</taxon>
        <taxon>50 kb inversion clade</taxon>
        <taxon>NPAAA clade</taxon>
        <taxon>Hologalegina</taxon>
        <taxon>IRL clade</taxon>
        <taxon>Trifolieae</taxon>
        <taxon>Medicago</taxon>
    </lineage>
</organism>
<gene>
    <name evidence="1" type="ordered locus">MTR_6g024175</name>
</gene>
<protein>
    <recommendedName>
        <fullName evidence="4">Protein FAR1-RELATED SEQUENCE</fullName>
    </recommendedName>
</protein>
<proteinExistence type="predicted"/>
<evidence type="ECO:0000313" key="1">
    <source>
        <dbReference type="EMBL" id="KEH25490.1"/>
    </source>
</evidence>
<dbReference type="EnsemblPlants" id="KEH25490">
    <property type="protein sequence ID" value="KEH25490"/>
    <property type="gene ID" value="MTR_6g024175"/>
</dbReference>
<reference evidence="2" key="3">
    <citation type="submission" date="2015-04" db="UniProtKB">
        <authorList>
            <consortium name="EnsemblPlants"/>
        </authorList>
    </citation>
    <scope>IDENTIFICATION</scope>
    <source>
        <strain evidence="2">cv. Jemalong A17</strain>
    </source>
</reference>
<dbReference type="EMBL" id="CM001222">
    <property type="protein sequence ID" value="KEH25490.1"/>
    <property type="molecule type" value="Genomic_DNA"/>
</dbReference>
<evidence type="ECO:0008006" key="4">
    <source>
        <dbReference type="Google" id="ProtNLM"/>
    </source>
</evidence>
<keyword evidence="3" id="KW-1185">Reference proteome</keyword>
<evidence type="ECO:0000313" key="3">
    <source>
        <dbReference type="Proteomes" id="UP000002051"/>
    </source>
</evidence>
<dbReference type="AlphaFoldDB" id="A0A072UI58"/>
<dbReference type="Proteomes" id="UP000002051">
    <property type="component" value="Chromosome 6"/>
</dbReference>
<accession>A0A072UI58</accession>
<dbReference type="HOGENOM" id="CLU_1436436_0_0_1"/>
<reference evidence="1 3" key="1">
    <citation type="journal article" date="2011" name="Nature">
        <title>The Medicago genome provides insight into the evolution of rhizobial symbioses.</title>
        <authorList>
            <person name="Young N.D."/>
            <person name="Debelle F."/>
            <person name="Oldroyd G.E."/>
            <person name="Geurts R."/>
            <person name="Cannon S.B."/>
            <person name="Udvardi M.K."/>
            <person name="Benedito V.A."/>
            <person name="Mayer K.F."/>
            <person name="Gouzy J."/>
            <person name="Schoof H."/>
            <person name="Van de Peer Y."/>
            <person name="Proost S."/>
            <person name="Cook D.R."/>
            <person name="Meyers B.C."/>
            <person name="Spannagl M."/>
            <person name="Cheung F."/>
            <person name="De Mita S."/>
            <person name="Krishnakumar V."/>
            <person name="Gundlach H."/>
            <person name="Zhou S."/>
            <person name="Mudge J."/>
            <person name="Bharti A.K."/>
            <person name="Murray J.D."/>
            <person name="Naoumkina M.A."/>
            <person name="Rosen B."/>
            <person name="Silverstein K.A."/>
            <person name="Tang H."/>
            <person name="Rombauts S."/>
            <person name="Zhao P.X."/>
            <person name="Zhou P."/>
            <person name="Barbe V."/>
            <person name="Bardou P."/>
            <person name="Bechner M."/>
            <person name="Bellec A."/>
            <person name="Berger A."/>
            <person name="Berges H."/>
            <person name="Bidwell S."/>
            <person name="Bisseling T."/>
            <person name="Choisne N."/>
            <person name="Couloux A."/>
            <person name="Denny R."/>
            <person name="Deshpande S."/>
            <person name="Dai X."/>
            <person name="Doyle J.J."/>
            <person name="Dudez A.M."/>
            <person name="Farmer A.D."/>
            <person name="Fouteau S."/>
            <person name="Franken C."/>
            <person name="Gibelin C."/>
            <person name="Gish J."/>
            <person name="Goldstein S."/>
            <person name="Gonzalez A.J."/>
            <person name="Green P.J."/>
            <person name="Hallab A."/>
            <person name="Hartog M."/>
            <person name="Hua A."/>
            <person name="Humphray S.J."/>
            <person name="Jeong D.H."/>
            <person name="Jing Y."/>
            <person name="Jocker A."/>
            <person name="Kenton S.M."/>
            <person name="Kim D.J."/>
            <person name="Klee K."/>
            <person name="Lai H."/>
            <person name="Lang C."/>
            <person name="Lin S."/>
            <person name="Macmil S.L."/>
            <person name="Magdelenat G."/>
            <person name="Matthews L."/>
            <person name="McCorrison J."/>
            <person name="Monaghan E.L."/>
            <person name="Mun J.H."/>
            <person name="Najar F.Z."/>
            <person name="Nicholson C."/>
            <person name="Noirot C."/>
            <person name="O'Bleness M."/>
            <person name="Paule C.R."/>
            <person name="Poulain J."/>
            <person name="Prion F."/>
            <person name="Qin B."/>
            <person name="Qu C."/>
            <person name="Retzel E.F."/>
            <person name="Riddle C."/>
            <person name="Sallet E."/>
            <person name="Samain S."/>
            <person name="Samson N."/>
            <person name="Sanders I."/>
            <person name="Saurat O."/>
            <person name="Scarpelli C."/>
            <person name="Schiex T."/>
            <person name="Segurens B."/>
            <person name="Severin A.J."/>
            <person name="Sherrier D.J."/>
            <person name="Shi R."/>
            <person name="Sims S."/>
            <person name="Singer S.R."/>
            <person name="Sinharoy S."/>
            <person name="Sterck L."/>
            <person name="Viollet A."/>
            <person name="Wang B.B."/>
            <person name="Wang K."/>
            <person name="Wang M."/>
            <person name="Wang X."/>
            <person name="Warfsmann J."/>
            <person name="Weissenbach J."/>
            <person name="White D.D."/>
            <person name="White J.D."/>
            <person name="Wiley G.B."/>
            <person name="Wincker P."/>
            <person name="Xing Y."/>
            <person name="Yang L."/>
            <person name="Yao Z."/>
            <person name="Ying F."/>
            <person name="Zhai J."/>
            <person name="Zhou L."/>
            <person name="Zuber A."/>
            <person name="Denarie J."/>
            <person name="Dixon R.A."/>
            <person name="May G.D."/>
            <person name="Schwartz D.C."/>
            <person name="Rogers J."/>
            <person name="Quetier F."/>
            <person name="Town C.D."/>
            <person name="Roe B.A."/>
        </authorList>
    </citation>
    <scope>NUCLEOTIDE SEQUENCE [LARGE SCALE GENOMIC DNA]</scope>
    <source>
        <strain evidence="1">A17</strain>
        <strain evidence="2 3">cv. Jemalong A17</strain>
    </source>
</reference>
<sequence length="189" mass="21070">MSFAENPSYCSNLLNSKPVGAKGVDLVESAENDTVANYYYRCSLDILSNGGSVSTRLGDAQVELYYKRYPAMAKESADVMKYILECAFISLQKKEVVVVTSCLNIFLKKNVYSLPSQYVLHRWTLNAKKDNIQGLIIEELHEGGSKASSTLLFNKVKVHSLDLSKSGSRSEQHHDIAIQYLQNACDCKT</sequence>
<name>A0A072UI58_MEDTR</name>
<reference evidence="1 3" key="2">
    <citation type="journal article" date="2014" name="BMC Genomics">
        <title>An improved genome release (version Mt4.0) for the model legume Medicago truncatula.</title>
        <authorList>
            <person name="Tang H."/>
            <person name="Krishnakumar V."/>
            <person name="Bidwell S."/>
            <person name="Rosen B."/>
            <person name="Chan A."/>
            <person name="Zhou S."/>
            <person name="Gentzbittel L."/>
            <person name="Childs K.L."/>
            <person name="Yandell M."/>
            <person name="Gundlach H."/>
            <person name="Mayer K.F."/>
            <person name="Schwartz D.C."/>
            <person name="Town C.D."/>
        </authorList>
    </citation>
    <scope>GENOME REANNOTATION</scope>
    <source>
        <strain evidence="1">A17</strain>
        <strain evidence="2 3">cv. Jemalong A17</strain>
    </source>
</reference>